<dbReference type="PANTHER" id="PTHR30097">
    <property type="entry name" value="CATION EFFLUX SYSTEM PROTEIN CUSB"/>
    <property type="match status" value="1"/>
</dbReference>
<evidence type="ECO:0000259" key="5">
    <source>
        <dbReference type="Pfam" id="PF25954"/>
    </source>
</evidence>
<dbReference type="SUPFAM" id="SSF111369">
    <property type="entry name" value="HlyD-like secretion proteins"/>
    <property type="match status" value="1"/>
</dbReference>
<evidence type="ECO:0000256" key="3">
    <source>
        <dbReference type="SAM" id="MobiDB-lite"/>
    </source>
</evidence>
<dbReference type="Gene3D" id="2.40.50.100">
    <property type="match status" value="1"/>
</dbReference>
<dbReference type="NCBIfam" id="TIGR01730">
    <property type="entry name" value="RND_mfp"/>
    <property type="match status" value="1"/>
</dbReference>
<reference evidence="8" key="1">
    <citation type="submission" date="2022-01" db="EMBL/GenBank/DDBJ databases">
        <title>Colwellia maritima, isolated from seawater.</title>
        <authorList>
            <person name="Kristyanto S."/>
            <person name="Jung J."/>
            <person name="Jeon C.O."/>
        </authorList>
    </citation>
    <scope>NUCLEOTIDE SEQUENCE</scope>
    <source>
        <strain evidence="8">MSW7</strain>
    </source>
</reference>
<evidence type="ECO:0000313" key="9">
    <source>
        <dbReference type="Proteomes" id="UP001139646"/>
    </source>
</evidence>
<dbReference type="EMBL" id="JAKKSL010000002">
    <property type="protein sequence ID" value="MCI2283681.1"/>
    <property type="molecule type" value="Genomic_DNA"/>
</dbReference>
<dbReference type="InterPro" id="IPR058647">
    <property type="entry name" value="BSH_CzcB-like"/>
</dbReference>
<feature type="domain" description="CzcB-like barrel-sandwich hybrid" evidence="6">
    <location>
        <begin position="165"/>
        <end position="298"/>
    </location>
</feature>
<evidence type="ECO:0000256" key="2">
    <source>
        <dbReference type="ARBA" id="ARBA00022448"/>
    </source>
</evidence>
<evidence type="ECO:0000313" key="8">
    <source>
        <dbReference type="EMBL" id="MCI2283681.1"/>
    </source>
</evidence>
<comment type="similarity">
    <text evidence="1">Belongs to the membrane fusion protein (MFP) (TC 8.A.1) family.</text>
</comment>
<feature type="region of interest" description="Disordered" evidence="3">
    <location>
        <begin position="33"/>
        <end position="124"/>
    </location>
</feature>
<keyword evidence="9" id="KW-1185">Reference proteome</keyword>
<dbReference type="Pfam" id="PF25954">
    <property type="entry name" value="Beta-barrel_RND_2"/>
    <property type="match status" value="1"/>
</dbReference>
<name>A0ABS9X0G0_9GAMM</name>
<sequence length="454" mass="50189">MNKQIKLITLAALFCGITTITTATFANVQSSEKAEKHVEEKDDGHGHEAKNEHKEEKNDGHGHEGKNEHEEEKDDGHGHEGKNEHEEEKDDGHGHEGKNEHEEEKDDGHGHGGKNEHEEEGAGVKLSKEQLNLAEINITVLEPQAMTYSIYAQGEIKANDYTSYLVSPRVDSVILKRHVALGDHVEINQPLVTLFSESMAEAQAGYRLADSEWKRVQKLGRKAVGDKRFIEAQTDFEADLGRLYAYGLSADAITSLATNTKKLGQYTLNAETSGAVLSDNFRQGQRIESGGTLFDLADEDTLWVEARLAPSMELDLPENSKAQVNVGNNTYIATVTQKAHTIDPVTRTRIIRLQVQNDGHKLHPGLFADIYFALETDKKVLTVPEEALMRGSDGDWMVFVEENGEFKGVEIELGRQLGKSREIFGLPSGTKVVTTGAFYVAAEIAKGSFDAHNH</sequence>
<proteinExistence type="inferred from homology"/>
<protein>
    <submittedName>
        <fullName evidence="8">Efflux RND transporter periplasmic adaptor subunit</fullName>
    </submittedName>
</protein>
<keyword evidence="2" id="KW-0813">Transport</keyword>
<dbReference type="InterPro" id="IPR058649">
    <property type="entry name" value="CzcB_C"/>
</dbReference>
<dbReference type="InterPro" id="IPR058792">
    <property type="entry name" value="Beta-barrel_RND_2"/>
</dbReference>
<organism evidence="8 9">
    <name type="scientific">Colwellia maritima</name>
    <dbReference type="NCBI Taxonomy" id="2912588"/>
    <lineage>
        <taxon>Bacteria</taxon>
        <taxon>Pseudomonadati</taxon>
        <taxon>Pseudomonadota</taxon>
        <taxon>Gammaproteobacteria</taxon>
        <taxon>Alteromonadales</taxon>
        <taxon>Colwelliaceae</taxon>
        <taxon>Colwellia</taxon>
    </lineage>
</organism>
<dbReference type="Gene3D" id="1.10.287.470">
    <property type="entry name" value="Helix hairpin bin"/>
    <property type="match status" value="1"/>
</dbReference>
<dbReference type="InterPro" id="IPR051909">
    <property type="entry name" value="MFP_Cation_Efflux"/>
</dbReference>
<dbReference type="InterPro" id="IPR006143">
    <property type="entry name" value="RND_pump_MFP"/>
</dbReference>
<evidence type="ECO:0000256" key="1">
    <source>
        <dbReference type="ARBA" id="ARBA00009477"/>
    </source>
</evidence>
<dbReference type="PANTHER" id="PTHR30097:SF15">
    <property type="entry name" value="CATION EFFLUX SYSTEM PROTEIN CUSB"/>
    <property type="match status" value="1"/>
</dbReference>
<evidence type="ECO:0000259" key="6">
    <source>
        <dbReference type="Pfam" id="PF25973"/>
    </source>
</evidence>
<gene>
    <name evidence="8" type="ORF">L3081_10125</name>
</gene>
<comment type="caution">
    <text evidence="8">The sequence shown here is derived from an EMBL/GenBank/DDBJ whole genome shotgun (WGS) entry which is preliminary data.</text>
</comment>
<feature type="chain" id="PRO_5045483756" evidence="4">
    <location>
        <begin position="26"/>
        <end position="454"/>
    </location>
</feature>
<evidence type="ECO:0000256" key="4">
    <source>
        <dbReference type="SAM" id="SignalP"/>
    </source>
</evidence>
<evidence type="ECO:0000259" key="7">
    <source>
        <dbReference type="Pfam" id="PF25975"/>
    </source>
</evidence>
<dbReference type="Gene3D" id="2.40.30.170">
    <property type="match status" value="1"/>
</dbReference>
<dbReference type="Gene3D" id="2.40.420.20">
    <property type="match status" value="1"/>
</dbReference>
<accession>A0ABS9X0G0</accession>
<feature type="domain" description="CzcB-like C-terminal circularly permuted SH3-like" evidence="7">
    <location>
        <begin position="381"/>
        <end position="439"/>
    </location>
</feature>
<dbReference type="Pfam" id="PF25975">
    <property type="entry name" value="CzcB_C"/>
    <property type="match status" value="1"/>
</dbReference>
<dbReference type="Proteomes" id="UP001139646">
    <property type="component" value="Unassembled WGS sequence"/>
</dbReference>
<feature type="domain" description="CusB-like beta-barrel" evidence="5">
    <location>
        <begin position="301"/>
        <end position="373"/>
    </location>
</feature>
<feature type="signal peptide" evidence="4">
    <location>
        <begin position="1"/>
        <end position="25"/>
    </location>
</feature>
<dbReference type="Pfam" id="PF25973">
    <property type="entry name" value="BSH_CzcB"/>
    <property type="match status" value="1"/>
</dbReference>
<dbReference type="RefSeq" id="WP_242285792.1">
    <property type="nucleotide sequence ID" value="NZ_JAKKSL010000002.1"/>
</dbReference>
<keyword evidence="4" id="KW-0732">Signal</keyword>